<name>A0AAU8B1K7_9CAUD</name>
<protein>
    <submittedName>
        <fullName evidence="1">Uncharacterized protein</fullName>
    </submittedName>
</protein>
<evidence type="ECO:0000313" key="1">
    <source>
        <dbReference type="EMBL" id="XCD06171.1"/>
    </source>
</evidence>
<reference evidence="1" key="1">
    <citation type="submission" date="2024-03" db="EMBL/GenBank/DDBJ databases">
        <title>Diverse circular DNA viruses in blood, oral, and fecal samples of captive lemurs.</title>
        <authorList>
            <person name="Paietta E.N."/>
            <person name="Kraberger S."/>
            <person name="Lund M.C."/>
            <person name="Custer J.M."/>
            <person name="Vargas K.M."/>
            <person name="Ehmke E.E."/>
            <person name="Yoder A.D."/>
            <person name="Varsani A."/>
        </authorList>
    </citation>
    <scope>NUCLEOTIDE SEQUENCE</scope>
    <source>
        <strain evidence="1">Duke_25FS_5</strain>
    </source>
</reference>
<dbReference type="EMBL" id="PP511642">
    <property type="protein sequence ID" value="XCD06171.1"/>
    <property type="molecule type" value="Genomic_DNA"/>
</dbReference>
<sequence>MCQILRIYHNQRRLLTQGAFRRRIFPTLSHYRRQEESR</sequence>
<organism evidence="1">
    <name type="scientific">Dulem virus 29</name>
    <dbReference type="NCBI Taxonomy" id="3145747"/>
    <lineage>
        <taxon>Viruses</taxon>
        <taxon>Duplodnaviria</taxon>
        <taxon>Heunggongvirae</taxon>
        <taxon>Uroviricota</taxon>
        <taxon>Caudoviricetes</taxon>
    </lineage>
</organism>
<accession>A0AAU8B1K7</accession>
<proteinExistence type="predicted"/>